<dbReference type="PIRSF" id="PIRSF000018">
    <property type="entry name" value="Mb_ADH_cyt_c"/>
    <property type="match status" value="1"/>
</dbReference>
<dbReference type="InterPro" id="IPR014353">
    <property type="entry name" value="Membr-bd_ADH_cyt_c"/>
</dbReference>
<dbReference type="AlphaFoldDB" id="A0A1S2NHI4"/>
<dbReference type="GO" id="GO:0005506">
    <property type="term" value="F:iron ion binding"/>
    <property type="evidence" value="ECO:0007669"/>
    <property type="project" value="InterPro"/>
</dbReference>
<keyword evidence="6" id="KW-0732">Signal</keyword>
<dbReference type="SUPFAM" id="SSF46626">
    <property type="entry name" value="Cytochrome c"/>
    <property type="match status" value="3"/>
</dbReference>
<comment type="caution">
    <text evidence="14">The sequence shown here is derived from an EMBL/GenBank/DDBJ whole genome shotgun (WGS) entry which is preliminary data.</text>
</comment>
<keyword evidence="4 11" id="KW-0349">Heme</keyword>
<reference evidence="14 15" key="1">
    <citation type="submission" date="2014-10" db="EMBL/GenBank/DDBJ databases">
        <authorList>
            <person name="Seo M.-J."/>
            <person name="Seok Y.J."/>
            <person name="Cha I.-T."/>
        </authorList>
    </citation>
    <scope>NUCLEOTIDE SEQUENCE [LARGE SCALE GENOMIC DNA]</scope>
    <source>
        <strain evidence="14 15">NEU</strain>
    </source>
</reference>
<keyword evidence="3" id="KW-1003">Cell membrane</keyword>
<accession>A0A1S2NHI4</accession>
<gene>
    <name evidence="14" type="ORF">LO55_3699</name>
</gene>
<keyword evidence="10" id="KW-0472">Membrane</keyword>
<feature type="binding site" description="axial binding residue" evidence="12">
    <location>
        <position position="74"/>
    </location>
    <ligand>
        <name>heme c</name>
        <dbReference type="ChEBI" id="CHEBI:61717"/>
        <label>1</label>
    </ligand>
    <ligandPart>
        <name>Fe</name>
        <dbReference type="ChEBI" id="CHEBI:18248"/>
    </ligandPart>
</feature>
<comment type="cofactor">
    <cofactor evidence="11">
        <name>heme c</name>
        <dbReference type="ChEBI" id="CHEBI:61717"/>
    </cofactor>
    <text evidence="11">Binds 3 heme c groups covalently per subunit.</text>
</comment>
<dbReference type="GO" id="GO:0009055">
    <property type="term" value="F:electron transfer activity"/>
    <property type="evidence" value="ECO:0007669"/>
    <property type="project" value="InterPro"/>
</dbReference>
<dbReference type="GO" id="GO:0016614">
    <property type="term" value="F:oxidoreductase activity, acting on CH-OH group of donors"/>
    <property type="evidence" value="ECO:0007669"/>
    <property type="project" value="InterPro"/>
</dbReference>
<feature type="domain" description="Cytochrome c" evidence="13">
    <location>
        <begin position="341"/>
        <end position="431"/>
    </location>
</feature>
<organism evidence="14 15">
    <name type="scientific">Massilia timonae</name>
    <dbReference type="NCBI Taxonomy" id="47229"/>
    <lineage>
        <taxon>Bacteria</taxon>
        <taxon>Pseudomonadati</taxon>
        <taxon>Pseudomonadota</taxon>
        <taxon>Betaproteobacteria</taxon>
        <taxon>Burkholderiales</taxon>
        <taxon>Oxalobacteraceae</taxon>
        <taxon>Telluria group</taxon>
        <taxon>Massilia</taxon>
    </lineage>
</organism>
<dbReference type="PANTHER" id="PTHR35008:SF8">
    <property type="entry name" value="ALCOHOL DEHYDROGENASE CYTOCHROME C SUBUNIT"/>
    <property type="match status" value="1"/>
</dbReference>
<dbReference type="EMBL" id="JRYB01000001">
    <property type="protein sequence ID" value="OIJ44283.1"/>
    <property type="molecule type" value="Genomic_DNA"/>
</dbReference>
<evidence type="ECO:0000259" key="13">
    <source>
        <dbReference type="PROSITE" id="PS51007"/>
    </source>
</evidence>
<keyword evidence="5 12" id="KW-0479">Metal-binding</keyword>
<keyword evidence="8" id="KW-0249">Electron transport</keyword>
<dbReference type="PROSITE" id="PS51007">
    <property type="entry name" value="CYTC"/>
    <property type="match status" value="3"/>
</dbReference>
<keyword evidence="7" id="KW-0677">Repeat</keyword>
<name>A0A1S2NHI4_9BURK</name>
<evidence type="ECO:0000256" key="4">
    <source>
        <dbReference type="ARBA" id="ARBA00022617"/>
    </source>
</evidence>
<feature type="binding site" description="covalent" evidence="11">
    <location>
        <position position="73"/>
    </location>
    <ligand>
        <name>heme c</name>
        <dbReference type="ChEBI" id="CHEBI:61717"/>
        <label>1</label>
    </ligand>
</feature>
<keyword evidence="2" id="KW-0813">Transport</keyword>
<keyword evidence="9 12" id="KW-0408">Iron</keyword>
<feature type="binding site" description="covalent" evidence="11">
    <location>
        <position position="357"/>
    </location>
    <ligand>
        <name>heme c</name>
        <dbReference type="ChEBI" id="CHEBI:61717"/>
        <label>3</label>
    </ligand>
</feature>
<dbReference type="InterPro" id="IPR009056">
    <property type="entry name" value="Cyt_c-like_dom"/>
</dbReference>
<evidence type="ECO:0000256" key="3">
    <source>
        <dbReference type="ARBA" id="ARBA00022475"/>
    </source>
</evidence>
<evidence type="ECO:0000256" key="11">
    <source>
        <dbReference type="PIRSR" id="PIRSR000018-50"/>
    </source>
</evidence>
<feature type="domain" description="Cytochrome c" evidence="13">
    <location>
        <begin position="203"/>
        <end position="318"/>
    </location>
</feature>
<dbReference type="InterPro" id="IPR051459">
    <property type="entry name" value="Cytochrome_c-type_DH"/>
</dbReference>
<evidence type="ECO:0000256" key="6">
    <source>
        <dbReference type="ARBA" id="ARBA00022729"/>
    </source>
</evidence>
<dbReference type="InterPro" id="IPR036909">
    <property type="entry name" value="Cyt_c-like_dom_sf"/>
</dbReference>
<feature type="binding site" description="covalent" evidence="11">
    <location>
        <position position="218"/>
    </location>
    <ligand>
        <name>heme c</name>
        <dbReference type="ChEBI" id="CHEBI:61717"/>
        <label>2</label>
    </ligand>
</feature>
<comment type="subcellular location">
    <subcellularLocation>
        <location evidence="1">Cell membrane</location>
    </subcellularLocation>
</comment>
<dbReference type="GO" id="GO:0020037">
    <property type="term" value="F:heme binding"/>
    <property type="evidence" value="ECO:0007669"/>
    <property type="project" value="InterPro"/>
</dbReference>
<evidence type="ECO:0000256" key="5">
    <source>
        <dbReference type="ARBA" id="ARBA00022723"/>
    </source>
</evidence>
<evidence type="ECO:0000313" key="14">
    <source>
        <dbReference type="EMBL" id="OIJ44283.1"/>
    </source>
</evidence>
<evidence type="ECO:0000256" key="10">
    <source>
        <dbReference type="ARBA" id="ARBA00023136"/>
    </source>
</evidence>
<feature type="binding site" description="axial binding residue" evidence="12">
    <location>
        <position position="222"/>
    </location>
    <ligand>
        <name>heme c</name>
        <dbReference type="ChEBI" id="CHEBI:61717"/>
        <label>2</label>
    </ligand>
    <ligandPart>
        <name>Fe</name>
        <dbReference type="ChEBI" id="CHEBI:18248"/>
    </ligandPart>
</feature>
<feature type="domain" description="Cytochrome c" evidence="13">
    <location>
        <begin position="56"/>
        <end position="159"/>
    </location>
</feature>
<dbReference type="Proteomes" id="UP000180246">
    <property type="component" value="Unassembled WGS sequence"/>
</dbReference>
<sequence>MTKQKPVKKIVLGLAIAGAVVLAGAYGYAVAPTETRKIEPGPQLANLANGAKPDAGLIEKGRYVATASDCIACHTAPGGKEFAGGRVIQSPIGNMYATNVTPDKETGIGNYSLDDFDRAVRHGIVPGGGTLYPAMPFPSYARMSDDDMRALYAYFMHGVEPVKQANRDNEISWPLSMRWPLGIWRKTFVPVQGPMDLTKYADQKIARGAYLVQSLGHCGSCHTPRAATLNELALDESGPEYLAGGPLIDGWLAVNLRGDKVDGMGNWTAQDIVDTLKTARNKHSGVLGEPMQDVVKHSTQNMTDDDLMAMALYIKSLPESGNKKATFAASDATVQKIMQGNDSERGVQLYLDNCAACHRVDGKAAGDVFPALPGNPTVLQEDPTSLIRVILAGARLPSTHTAPSDLGMPGFAWRLSDEETAQLVTFVRNSWGNQASPVGAADVAKVRKLVKEHELHTADKGDTKH</sequence>
<dbReference type="Gene3D" id="1.10.760.10">
    <property type="entry name" value="Cytochrome c-like domain"/>
    <property type="match status" value="3"/>
</dbReference>
<feature type="binding site" description="covalent" evidence="11">
    <location>
        <position position="70"/>
    </location>
    <ligand>
        <name>heme c</name>
        <dbReference type="ChEBI" id="CHEBI:61717"/>
        <label>1</label>
    </ligand>
</feature>
<feature type="binding site" description="axial binding residue" evidence="12">
    <location>
        <position position="358"/>
    </location>
    <ligand>
        <name>heme c</name>
        <dbReference type="ChEBI" id="CHEBI:61717"/>
        <label>3</label>
    </ligand>
    <ligandPart>
        <name>Fe</name>
        <dbReference type="ChEBI" id="CHEBI:18248"/>
    </ligandPart>
</feature>
<protein>
    <submittedName>
        <fullName evidence="14">Cytochrome c family protein</fullName>
    </submittedName>
</protein>
<feature type="binding site" description="covalent" evidence="11">
    <location>
        <position position="354"/>
    </location>
    <ligand>
        <name>heme c</name>
        <dbReference type="ChEBI" id="CHEBI:61717"/>
        <label>3</label>
    </ligand>
</feature>
<evidence type="ECO:0000256" key="2">
    <source>
        <dbReference type="ARBA" id="ARBA00022448"/>
    </source>
</evidence>
<dbReference type="InterPro" id="IPR008168">
    <property type="entry name" value="Cyt_C_IC"/>
</dbReference>
<dbReference type="PANTHER" id="PTHR35008">
    <property type="entry name" value="BLL4482 PROTEIN-RELATED"/>
    <property type="match status" value="1"/>
</dbReference>
<evidence type="ECO:0000256" key="12">
    <source>
        <dbReference type="PIRSR" id="PIRSR000018-51"/>
    </source>
</evidence>
<feature type="binding site" description="covalent" evidence="11">
    <location>
        <position position="221"/>
    </location>
    <ligand>
        <name>heme c</name>
        <dbReference type="ChEBI" id="CHEBI:61717"/>
        <label>2</label>
    </ligand>
</feature>
<evidence type="ECO:0000256" key="1">
    <source>
        <dbReference type="ARBA" id="ARBA00004236"/>
    </source>
</evidence>
<dbReference type="GO" id="GO:0005886">
    <property type="term" value="C:plasma membrane"/>
    <property type="evidence" value="ECO:0007669"/>
    <property type="project" value="UniProtKB-SubCell"/>
</dbReference>
<dbReference type="RefSeq" id="WP_083415416.1">
    <property type="nucleotide sequence ID" value="NZ_JRYB01000001.1"/>
</dbReference>
<dbReference type="PRINTS" id="PR00605">
    <property type="entry name" value="CYTCHROMECIC"/>
</dbReference>
<evidence type="ECO:0000256" key="7">
    <source>
        <dbReference type="ARBA" id="ARBA00022737"/>
    </source>
</evidence>
<evidence type="ECO:0000256" key="9">
    <source>
        <dbReference type="ARBA" id="ARBA00023004"/>
    </source>
</evidence>
<proteinExistence type="predicted"/>
<evidence type="ECO:0000256" key="8">
    <source>
        <dbReference type="ARBA" id="ARBA00022982"/>
    </source>
</evidence>
<evidence type="ECO:0000313" key="15">
    <source>
        <dbReference type="Proteomes" id="UP000180246"/>
    </source>
</evidence>
<dbReference type="Pfam" id="PF00034">
    <property type="entry name" value="Cytochrom_C"/>
    <property type="match status" value="2"/>
</dbReference>